<reference evidence="2 3" key="1">
    <citation type="journal article" date="2016" name="Nat. Commun.">
        <title>Thousands of microbial genomes shed light on interconnected biogeochemical processes in an aquifer system.</title>
        <authorList>
            <person name="Anantharaman K."/>
            <person name="Brown C.T."/>
            <person name="Hug L.A."/>
            <person name="Sharon I."/>
            <person name="Castelle C.J."/>
            <person name="Probst A.J."/>
            <person name="Thomas B.C."/>
            <person name="Singh A."/>
            <person name="Wilkins M.J."/>
            <person name="Karaoz U."/>
            <person name="Brodie E.L."/>
            <person name="Williams K.H."/>
            <person name="Hubbard S.S."/>
            <person name="Banfield J.F."/>
        </authorList>
    </citation>
    <scope>NUCLEOTIDE SEQUENCE [LARGE SCALE GENOMIC DNA]</scope>
</reference>
<dbReference type="EMBL" id="MGAG01000027">
    <property type="protein sequence ID" value="OGK40194.1"/>
    <property type="molecule type" value="Genomic_DNA"/>
</dbReference>
<gene>
    <name evidence="2" type="ORF">A2954_01620</name>
</gene>
<evidence type="ECO:0000256" key="1">
    <source>
        <dbReference type="SAM" id="MobiDB-lite"/>
    </source>
</evidence>
<proteinExistence type="predicted"/>
<sequence length="327" mass="35824">MTNNKIFFVIIVLLVAGTALIGAFPQGPKVTSSPSNTPLSRPTFYKDFNLPSLLSLKIWPTAKVSPTSPGQPTTPPTPTATFTKAPIPSPTNTSVHNPPPPSGPSPTSNPLSGACSWMDNGLPHVNEYYPNGGTAMPATTREVCAFNGVSYYSLPFRNPNCQATQAGIDKAYQRMKTYYPTYWQGTKLLQDWKTVQQYATKYKFNPLFVISLWIEESAAGGATQATKLGCDNRRNKDNTYTKMPANSTICEQMECLFGLQSAYPGNYALYACNYRYGSNYWVNNKCQDAIGFTKGVEFWYNTIGSGTLPGGCNIQYFSGADSRCPSK</sequence>
<protein>
    <submittedName>
        <fullName evidence="2">Uncharacterized protein</fullName>
    </submittedName>
</protein>
<comment type="caution">
    <text evidence="2">The sequence shown here is derived from an EMBL/GenBank/DDBJ whole genome shotgun (WGS) entry which is preliminary data.</text>
</comment>
<dbReference type="STRING" id="1802056.A2954_01620"/>
<accession>A0A1F7IA05</accession>
<evidence type="ECO:0000313" key="3">
    <source>
        <dbReference type="Proteomes" id="UP000177698"/>
    </source>
</evidence>
<name>A0A1F7IA05_9BACT</name>
<evidence type="ECO:0000313" key="2">
    <source>
        <dbReference type="EMBL" id="OGK40194.1"/>
    </source>
</evidence>
<dbReference type="Proteomes" id="UP000177698">
    <property type="component" value="Unassembled WGS sequence"/>
</dbReference>
<dbReference type="AlphaFoldDB" id="A0A1F7IA05"/>
<organism evidence="2 3">
    <name type="scientific">Candidatus Roizmanbacteria bacterium RIFCSPLOWO2_01_FULL_37_12</name>
    <dbReference type="NCBI Taxonomy" id="1802056"/>
    <lineage>
        <taxon>Bacteria</taxon>
        <taxon>Candidatus Roizmaniibacteriota</taxon>
    </lineage>
</organism>
<feature type="region of interest" description="Disordered" evidence="1">
    <location>
        <begin position="64"/>
        <end position="113"/>
    </location>
</feature>